<keyword evidence="16" id="KW-1185">Reference proteome</keyword>
<keyword evidence="9 13" id="KW-0472">Membrane</keyword>
<reference evidence="15" key="2">
    <citation type="submission" date="2025-08" db="UniProtKB">
        <authorList>
            <consortium name="Ensembl"/>
        </authorList>
    </citation>
    <scope>IDENTIFICATION</scope>
</reference>
<dbReference type="eggNOG" id="KOG2164">
    <property type="taxonomic scope" value="Eukaryota"/>
</dbReference>
<dbReference type="InterPro" id="IPR038896">
    <property type="entry name" value="RNF170"/>
</dbReference>
<evidence type="ECO:0000256" key="2">
    <source>
        <dbReference type="ARBA" id="ARBA00014068"/>
    </source>
</evidence>
<name>W5MR66_LEPOC</name>
<evidence type="ECO:0000256" key="4">
    <source>
        <dbReference type="ARBA" id="ARBA00022723"/>
    </source>
</evidence>
<feature type="transmembrane region" description="Helical" evidence="13">
    <location>
        <begin position="194"/>
        <end position="215"/>
    </location>
</feature>
<keyword evidence="4" id="KW-0479">Metal-binding</keyword>
<dbReference type="PANTHER" id="PTHR22894">
    <property type="entry name" value="RING-TYPE DOMAIN-CONTAINING PROTEIN"/>
    <property type="match status" value="1"/>
</dbReference>
<keyword evidence="5 12" id="KW-0863">Zinc-finger</keyword>
<keyword evidence="3 13" id="KW-0812">Transmembrane</keyword>
<dbReference type="Ensembl" id="ENSLOCT00000010891.1">
    <property type="protein sequence ID" value="ENSLOCP00000010875.1"/>
    <property type="gene ID" value="ENSLOCG00000008930.1"/>
</dbReference>
<dbReference type="CDD" id="cd16553">
    <property type="entry name" value="RING-HC_RNF170"/>
    <property type="match status" value="1"/>
</dbReference>
<evidence type="ECO:0000256" key="10">
    <source>
        <dbReference type="ARBA" id="ARBA00030110"/>
    </source>
</evidence>
<protein>
    <recommendedName>
        <fullName evidence="2">E3 ubiquitin-protein ligase RNF170</fullName>
    </recommendedName>
    <alternativeName>
        <fullName evidence="11">RING finger protein 170</fullName>
    </alternativeName>
    <alternativeName>
        <fullName evidence="10">RING-type E3 ubiquitin transferase RNF170</fullName>
    </alternativeName>
</protein>
<dbReference type="GO" id="GO:0016567">
    <property type="term" value="P:protein ubiquitination"/>
    <property type="evidence" value="ECO:0007669"/>
    <property type="project" value="UniProtKB-UniPathway"/>
</dbReference>
<dbReference type="Bgee" id="ENSLOCG00000008930">
    <property type="expression patterns" value="Expressed in liver and 7 other cell types or tissues"/>
</dbReference>
<proteinExistence type="predicted"/>
<dbReference type="GO" id="GO:0008270">
    <property type="term" value="F:zinc ion binding"/>
    <property type="evidence" value="ECO:0007669"/>
    <property type="project" value="UniProtKB-KW"/>
</dbReference>
<dbReference type="PANTHER" id="PTHR22894:SF2">
    <property type="entry name" value="RING-TYPE DOMAIN-CONTAINING PROTEIN"/>
    <property type="match status" value="1"/>
</dbReference>
<evidence type="ECO:0000256" key="13">
    <source>
        <dbReference type="SAM" id="Phobius"/>
    </source>
</evidence>
<feature type="domain" description="RING-type" evidence="14">
    <location>
        <begin position="55"/>
        <end position="98"/>
    </location>
</feature>
<dbReference type="Pfam" id="PF06803">
    <property type="entry name" value="DUF1232"/>
    <property type="match status" value="1"/>
</dbReference>
<keyword evidence="6" id="KW-0256">Endoplasmic reticulum</keyword>
<organism evidence="15 16">
    <name type="scientific">Lepisosteus oculatus</name>
    <name type="common">Spotted gar</name>
    <dbReference type="NCBI Taxonomy" id="7918"/>
    <lineage>
        <taxon>Eukaryota</taxon>
        <taxon>Metazoa</taxon>
        <taxon>Chordata</taxon>
        <taxon>Craniata</taxon>
        <taxon>Vertebrata</taxon>
        <taxon>Euteleostomi</taxon>
        <taxon>Actinopterygii</taxon>
        <taxon>Neopterygii</taxon>
        <taxon>Holostei</taxon>
        <taxon>Semionotiformes</taxon>
        <taxon>Lepisosteidae</taxon>
        <taxon>Lepisosteus</taxon>
    </lineage>
</organism>
<dbReference type="STRING" id="7918.ENSLOCP00000010875"/>
<dbReference type="InterPro" id="IPR001841">
    <property type="entry name" value="Znf_RING"/>
</dbReference>
<dbReference type="InterPro" id="IPR010652">
    <property type="entry name" value="DUF1232"/>
</dbReference>
<dbReference type="InterPro" id="IPR027370">
    <property type="entry name" value="Znf-RING_euk"/>
</dbReference>
<dbReference type="SMART" id="SM00184">
    <property type="entry name" value="RING"/>
    <property type="match status" value="1"/>
</dbReference>
<dbReference type="InterPro" id="IPR013083">
    <property type="entry name" value="Znf_RING/FYVE/PHD"/>
</dbReference>
<keyword evidence="7" id="KW-0862">Zinc</keyword>
<dbReference type="GeneTree" id="ENSGT00390000017123"/>
<evidence type="ECO:0000256" key="1">
    <source>
        <dbReference type="ARBA" id="ARBA00004477"/>
    </source>
</evidence>
<evidence type="ECO:0000256" key="6">
    <source>
        <dbReference type="ARBA" id="ARBA00022824"/>
    </source>
</evidence>
<dbReference type="Pfam" id="PF13445">
    <property type="entry name" value="zf-RING_UBOX"/>
    <property type="match status" value="1"/>
</dbReference>
<dbReference type="OMA" id="NGVNMAR"/>
<comment type="subcellular location">
    <subcellularLocation>
        <location evidence="1">Endoplasmic reticulum membrane</location>
        <topology evidence="1">Multi-pass membrane protein</topology>
    </subcellularLocation>
</comment>
<evidence type="ECO:0000313" key="16">
    <source>
        <dbReference type="Proteomes" id="UP000018468"/>
    </source>
</evidence>
<dbReference type="SUPFAM" id="SSF57850">
    <property type="entry name" value="RING/U-box"/>
    <property type="match status" value="1"/>
</dbReference>
<dbReference type="GO" id="GO:0005789">
    <property type="term" value="C:endoplasmic reticulum membrane"/>
    <property type="evidence" value="ECO:0007669"/>
    <property type="project" value="UniProtKB-SubCell"/>
</dbReference>
<dbReference type="PROSITE" id="PS00518">
    <property type="entry name" value="ZF_RING_1"/>
    <property type="match status" value="1"/>
</dbReference>
<evidence type="ECO:0000256" key="12">
    <source>
        <dbReference type="PROSITE-ProRule" id="PRU00175"/>
    </source>
</evidence>
<evidence type="ECO:0000256" key="8">
    <source>
        <dbReference type="ARBA" id="ARBA00022989"/>
    </source>
</evidence>
<dbReference type="InParanoid" id="W5MR66"/>
<feature type="transmembrane region" description="Helical" evidence="13">
    <location>
        <begin position="161"/>
        <end position="182"/>
    </location>
</feature>
<evidence type="ECO:0000256" key="11">
    <source>
        <dbReference type="ARBA" id="ARBA00031107"/>
    </source>
</evidence>
<reference evidence="15" key="3">
    <citation type="submission" date="2025-09" db="UniProtKB">
        <authorList>
            <consortium name="Ensembl"/>
        </authorList>
    </citation>
    <scope>IDENTIFICATION</scope>
</reference>
<dbReference type="PROSITE" id="PS50089">
    <property type="entry name" value="ZF_RING_2"/>
    <property type="match status" value="1"/>
</dbReference>
<evidence type="ECO:0000256" key="5">
    <source>
        <dbReference type="ARBA" id="ARBA00022771"/>
    </source>
</evidence>
<dbReference type="EMBL" id="AHAT01032258">
    <property type="status" value="NOT_ANNOTATED_CDS"/>
    <property type="molecule type" value="Genomic_DNA"/>
</dbReference>
<accession>W5MR66</accession>
<evidence type="ECO:0000256" key="3">
    <source>
        <dbReference type="ARBA" id="ARBA00022692"/>
    </source>
</evidence>
<dbReference type="Gene3D" id="3.30.40.10">
    <property type="entry name" value="Zinc/RING finger domain, C3HC4 (zinc finger)"/>
    <property type="match status" value="1"/>
</dbReference>
<evidence type="ECO:0000313" key="15">
    <source>
        <dbReference type="Ensembl" id="ENSLOCP00000010875.1"/>
    </source>
</evidence>
<evidence type="ECO:0000256" key="9">
    <source>
        <dbReference type="ARBA" id="ARBA00023136"/>
    </source>
</evidence>
<sequence>MYTSCSSSNPRPRLRVRSNACHSPGFQRERRCFPHMSYKDSHGQCRPCSTKDRHCPVCLQTAAFPVETNCGHLFCAPCLIAYWRHTSWLGAISCPLCRQKVSQLCHLFIESHADKQEQQVLQDIRDYNKRFSGVPRRVTDYLYDLPLFLHLTLRGLCTMGGLVWVFFLRVVVCCFGALMSLISPLKGIPEPFCGVLGALDDLVVIFLLLICVININQQISPERGAIAHSAAQGVLSDSL</sequence>
<dbReference type="Proteomes" id="UP000018468">
    <property type="component" value="Linkage group LG10"/>
</dbReference>
<dbReference type="InterPro" id="IPR017907">
    <property type="entry name" value="Znf_RING_CS"/>
</dbReference>
<dbReference type="GO" id="GO:0061630">
    <property type="term" value="F:ubiquitin protein ligase activity"/>
    <property type="evidence" value="ECO:0007669"/>
    <property type="project" value="InterPro"/>
</dbReference>
<keyword evidence="8 13" id="KW-1133">Transmembrane helix</keyword>
<reference evidence="16" key="1">
    <citation type="submission" date="2011-12" db="EMBL/GenBank/DDBJ databases">
        <title>The Draft Genome of Lepisosteus oculatus.</title>
        <authorList>
            <consortium name="The Broad Institute Genome Assembly &amp; Analysis Group"/>
            <consortium name="Computational R&amp;D Group"/>
            <consortium name="and Sequencing Platform"/>
            <person name="Di Palma F."/>
            <person name="Alfoldi J."/>
            <person name="Johnson J."/>
            <person name="Berlin A."/>
            <person name="Gnerre S."/>
            <person name="Jaffe D."/>
            <person name="MacCallum I."/>
            <person name="Young S."/>
            <person name="Walker B.J."/>
            <person name="Lander E.S."/>
            <person name="Lindblad-Toh K."/>
        </authorList>
    </citation>
    <scope>NUCLEOTIDE SEQUENCE [LARGE SCALE GENOMIC DNA]</scope>
</reference>
<dbReference type="UniPathway" id="UPA00143"/>
<evidence type="ECO:0000256" key="7">
    <source>
        <dbReference type="ARBA" id="ARBA00022833"/>
    </source>
</evidence>
<evidence type="ECO:0000259" key="14">
    <source>
        <dbReference type="PROSITE" id="PS50089"/>
    </source>
</evidence>
<dbReference type="AlphaFoldDB" id="W5MR66"/>